<name>A0ABU6UK66_9FABA</name>
<organism evidence="2 3">
    <name type="scientific">Stylosanthes scabra</name>
    <dbReference type="NCBI Taxonomy" id="79078"/>
    <lineage>
        <taxon>Eukaryota</taxon>
        <taxon>Viridiplantae</taxon>
        <taxon>Streptophyta</taxon>
        <taxon>Embryophyta</taxon>
        <taxon>Tracheophyta</taxon>
        <taxon>Spermatophyta</taxon>
        <taxon>Magnoliopsida</taxon>
        <taxon>eudicotyledons</taxon>
        <taxon>Gunneridae</taxon>
        <taxon>Pentapetalae</taxon>
        <taxon>rosids</taxon>
        <taxon>fabids</taxon>
        <taxon>Fabales</taxon>
        <taxon>Fabaceae</taxon>
        <taxon>Papilionoideae</taxon>
        <taxon>50 kb inversion clade</taxon>
        <taxon>dalbergioids sensu lato</taxon>
        <taxon>Dalbergieae</taxon>
        <taxon>Pterocarpus clade</taxon>
        <taxon>Stylosanthes</taxon>
    </lineage>
</organism>
<feature type="compositionally biased region" description="Basic and acidic residues" evidence="1">
    <location>
        <begin position="305"/>
        <end position="322"/>
    </location>
</feature>
<reference evidence="2 3" key="1">
    <citation type="journal article" date="2023" name="Plants (Basel)">
        <title>Bridging the Gap: Combining Genomics and Transcriptomics Approaches to Understand Stylosanthes scabra, an Orphan Legume from the Brazilian Caatinga.</title>
        <authorList>
            <person name="Ferreira-Neto J.R.C."/>
            <person name="da Silva M.D."/>
            <person name="Binneck E."/>
            <person name="de Melo N.F."/>
            <person name="da Silva R.H."/>
            <person name="de Melo A.L.T.M."/>
            <person name="Pandolfi V."/>
            <person name="Bustamante F.O."/>
            <person name="Brasileiro-Vidal A.C."/>
            <person name="Benko-Iseppon A.M."/>
        </authorList>
    </citation>
    <scope>NUCLEOTIDE SEQUENCE [LARGE SCALE GENOMIC DNA]</scope>
    <source>
        <tissue evidence="2">Leaves</tissue>
    </source>
</reference>
<evidence type="ECO:0008006" key="4">
    <source>
        <dbReference type="Google" id="ProtNLM"/>
    </source>
</evidence>
<sequence length="432" mass="48131">MGSMKIAITFNSRQSLEDAWNSNAMQKHFLELRFWTKGEVNRMKRTRMEVIGLTIHGWSEENMLQIDKVWGRVIKLENIDGRHYDSFRMLVETNTGPLVQAYVDVVIDYDTFRVFVRELGMATLHVQNPKPPPAEKAPTELTMGAKIVDVRGEGVGGPMDAACDAVGENGEMELKESWVEETQQTRRNKEDEVSSRVDATQPLMIGSGNTSDPVNKTLGSTLVLANLGPIANCNGNHADEGPTRTISIEDDRRTEDLIKEIESGPQNKNILVASNPLPDGKTSPTVNNLEGSKSDLSAPPGFPKRNCDDDQGRVEENGEERGRSRRKGRRPKSRNRNACSLAQGMKLKDSVDWDKEDNSEEEIEDFDDEATNTWLSGLKVGLVANDEHVPAGYLKVKLAETSTQNKDNKVLRAQVNRRGTRHNPGDSISYSQ</sequence>
<proteinExistence type="predicted"/>
<dbReference type="Proteomes" id="UP001341840">
    <property type="component" value="Unassembled WGS sequence"/>
</dbReference>
<feature type="compositionally biased region" description="Basic residues" evidence="1">
    <location>
        <begin position="323"/>
        <end position="335"/>
    </location>
</feature>
<dbReference type="EMBL" id="JASCZI010121427">
    <property type="protein sequence ID" value="MED6161702.1"/>
    <property type="molecule type" value="Genomic_DNA"/>
</dbReference>
<keyword evidence="3" id="KW-1185">Reference proteome</keyword>
<gene>
    <name evidence="2" type="ORF">PIB30_063197</name>
</gene>
<accession>A0ABU6UK66</accession>
<evidence type="ECO:0000313" key="2">
    <source>
        <dbReference type="EMBL" id="MED6161702.1"/>
    </source>
</evidence>
<feature type="region of interest" description="Disordered" evidence="1">
    <location>
        <begin position="404"/>
        <end position="432"/>
    </location>
</feature>
<evidence type="ECO:0000313" key="3">
    <source>
        <dbReference type="Proteomes" id="UP001341840"/>
    </source>
</evidence>
<feature type="compositionally biased region" description="Basic and acidic residues" evidence="1">
    <location>
        <begin position="179"/>
        <end position="195"/>
    </location>
</feature>
<feature type="region of interest" description="Disordered" evidence="1">
    <location>
        <begin position="179"/>
        <end position="212"/>
    </location>
</feature>
<evidence type="ECO:0000256" key="1">
    <source>
        <dbReference type="SAM" id="MobiDB-lite"/>
    </source>
</evidence>
<feature type="compositionally biased region" description="Polar residues" evidence="1">
    <location>
        <begin position="282"/>
        <end position="295"/>
    </location>
</feature>
<protein>
    <recommendedName>
        <fullName evidence="4">DUF4283 domain-containing protein</fullName>
    </recommendedName>
</protein>
<feature type="region of interest" description="Disordered" evidence="1">
    <location>
        <begin position="261"/>
        <end position="337"/>
    </location>
</feature>
<comment type="caution">
    <text evidence="2">The sequence shown here is derived from an EMBL/GenBank/DDBJ whole genome shotgun (WGS) entry which is preliminary data.</text>
</comment>